<dbReference type="InterPro" id="IPR021973">
    <property type="entry name" value="SprA-related"/>
</dbReference>
<feature type="region of interest" description="Disordered" evidence="1">
    <location>
        <begin position="224"/>
        <end position="298"/>
    </location>
</feature>
<protein>
    <submittedName>
        <fullName evidence="2">SprA-related family protein</fullName>
    </submittedName>
</protein>
<dbReference type="Pfam" id="PF12118">
    <property type="entry name" value="SprA-related"/>
    <property type="match status" value="1"/>
</dbReference>
<evidence type="ECO:0000313" key="2">
    <source>
        <dbReference type="EMBL" id="SKA71704.1"/>
    </source>
</evidence>
<sequence>MSLVNTIYLHSIEGAENRVYQAHNTAVSLVGNREDDEKKKNTLQDDVVTLSEKPLDASNDDLFSKNRSKALMAYRQFSNISIEDAAKSVSQSQELPKEMPEDIDNEETQSDEAIKTDPESKDDKEKDKKKIDKENDKKSNGEELSDKEQAELEELKKRDQEVKTHEKAHQSAGGQYASAPVYDYKKGPDGKDYAVGGHVNIDTSEESDPDKTIQKMRIVIKAAKAPAEPSGQDMKVAAEAQQTLNEAQMEKAKKQQEEMKNKETSKDEEESSDIKVEAEDIKTESQPDSKPRASLSES</sequence>
<evidence type="ECO:0000256" key="1">
    <source>
        <dbReference type="SAM" id="MobiDB-lite"/>
    </source>
</evidence>
<dbReference type="RefSeq" id="WP_078929654.1">
    <property type="nucleotide sequence ID" value="NZ_FUXX01000102.1"/>
</dbReference>
<gene>
    <name evidence="2" type="ORF">SAMN02745213_02403</name>
</gene>
<feature type="compositionally biased region" description="Acidic residues" evidence="1">
    <location>
        <begin position="101"/>
        <end position="110"/>
    </location>
</feature>
<proteinExistence type="predicted"/>
<dbReference type="EMBL" id="FUXX01000102">
    <property type="protein sequence ID" value="SKA71704.1"/>
    <property type="molecule type" value="Genomic_DNA"/>
</dbReference>
<name>A0A1T4W326_9GAMM</name>
<keyword evidence="3" id="KW-1185">Reference proteome</keyword>
<evidence type="ECO:0000313" key="3">
    <source>
        <dbReference type="Proteomes" id="UP000242432"/>
    </source>
</evidence>
<dbReference type="AlphaFoldDB" id="A0A1T4W326"/>
<feature type="compositionally biased region" description="Basic and acidic residues" evidence="1">
    <location>
        <begin position="272"/>
        <end position="291"/>
    </location>
</feature>
<dbReference type="Proteomes" id="UP000242432">
    <property type="component" value="Unassembled WGS sequence"/>
</dbReference>
<feature type="compositionally biased region" description="Basic and acidic residues" evidence="1">
    <location>
        <begin position="248"/>
        <end position="265"/>
    </location>
</feature>
<accession>A0A1T4W326</accession>
<reference evidence="3" key="1">
    <citation type="submission" date="2017-02" db="EMBL/GenBank/DDBJ databases">
        <authorList>
            <person name="Varghese N."/>
            <person name="Submissions S."/>
        </authorList>
    </citation>
    <scope>NUCLEOTIDE SEQUENCE [LARGE SCALE GENOMIC DNA]</scope>
    <source>
        <strain evidence="3">DSM 3072</strain>
    </source>
</reference>
<feature type="region of interest" description="Disordered" evidence="1">
    <location>
        <begin position="88"/>
        <end position="189"/>
    </location>
</feature>
<feature type="compositionally biased region" description="Basic and acidic residues" evidence="1">
    <location>
        <begin position="112"/>
        <end position="169"/>
    </location>
</feature>
<organism evidence="2 3">
    <name type="scientific">Succinivibrio dextrinosolvens DSM 3072</name>
    <dbReference type="NCBI Taxonomy" id="1123324"/>
    <lineage>
        <taxon>Bacteria</taxon>
        <taxon>Pseudomonadati</taxon>
        <taxon>Pseudomonadota</taxon>
        <taxon>Gammaproteobacteria</taxon>
        <taxon>Aeromonadales</taxon>
        <taxon>Succinivibrionaceae</taxon>
        <taxon>Succinivibrio</taxon>
    </lineage>
</organism>